<dbReference type="PANTHER" id="PTHR30492">
    <property type="entry name" value="METHYLGLYOXAL SYNTHASE"/>
    <property type="match status" value="1"/>
</dbReference>
<feature type="domain" description="DAGKc" evidence="1">
    <location>
        <begin position="51"/>
        <end position="121"/>
    </location>
</feature>
<dbReference type="PROSITE" id="PS00213">
    <property type="entry name" value="LIPOCALIN"/>
    <property type="match status" value="1"/>
</dbReference>
<dbReference type="EMBL" id="JAHYCA010000001">
    <property type="protein sequence ID" value="MBW6390122.1"/>
    <property type="molecule type" value="Genomic_DNA"/>
</dbReference>
<reference evidence="2 3" key="1">
    <citation type="submission" date="2021-07" db="EMBL/GenBank/DDBJ databases">
        <authorList>
            <person name="So Y."/>
        </authorList>
    </citation>
    <scope>NUCLEOTIDE SEQUENCE [LARGE SCALE GENOMIC DNA]</scope>
    <source>
        <strain evidence="2 3">Y3S6</strain>
    </source>
</reference>
<gene>
    <name evidence="2" type="ORF">KPL81_02945</name>
</gene>
<protein>
    <recommendedName>
        <fullName evidence="1">DAGKc domain-containing protein</fullName>
    </recommendedName>
</protein>
<dbReference type="Pfam" id="PF00781">
    <property type="entry name" value="DAGK_cat"/>
    <property type="match status" value="1"/>
</dbReference>
<dbReference type="InterPro" id="IPR016064">
    <property type="entry name" value="NAD/diacylglycerol_kinase_sf"/>
</dbReference>
<dbReference type="Gene3D" id="3.40.50.10330">
    <property type="entry name" value="Probable inorganic polyphosphate/atp-NAD kinase, domain 1"/>
    <property type="match status" value="1"/>
</dbReference>
<dbReference type="RefSeq" id="WP_219790620.1">
    <property type="nucleotide sequence ID" value="NZ_JAHYCA010000001.1"/>
</dbReference>
<keyword evidence="3" id="KW-1185">Reference proteome</keyword>
<evidence type="ECO:0000259" key="1">
    <source>
        <dbReference type="PROSITE" id="PS50146"/>
    </source>
</evidence>
<proteinExistence type="predicted"/>
<dbReference type="InterPro" id="IPR017438">
    <property type="entry name" value="ATP-NAD_kinase_N"/>
</dbReference>
<accession>A0ABS6ZKW8</accession>
<dbReference type="InterPro" id="IPR001206">
    <property type="entry name" value="Diacylglycerol_kinase_cat_dom"/>
</dbReference>
<dbReference type="Pfam" id="PF19279">
    <property type="entry name" value="YegS_C"/>
    <property type="match status" value="1"/>
</dbReference>
<dbReference type="SUPFAM" id="SSF111331">
    <property type="entry name" value="NAD kinase/diacylglycerol kinase-like"/>
    <property type="match status" value="1"/>
</dbReference>
<comment type="caution">
    <text evidence="2">The sequence shown here is derived from an EMBL/GenBank/DDBJ whole genome shotgun (WGS) entry which is preliminary data.</text>
</comment>
<dbReference type="InterPro" id="IPR022272">
    <property type="entry name" value="Lipocalin_CS"/>
</dbReference>
<dbReference type="InterPro" id="IPR045540">
    <property type="entry name" value="YegS/DAGK_C"/>
</dbReference>
<evidence type="ECO:0000313" key="3">
    <source>
        <dbReference type="Proteomes" id="UP000769617"/>
    </source>
</evidence>
<sequence length="308" mass="32687">MKHWLMANTAAGDGSHNTAFWREHLQAAGLADPQVRDIAESDWHRQVEPGDRLLVAGGDGSVNQAASICIERSAVLGVLPSGTANDFARNLGLPDDPVEVCRVALGADTAKVDAAWINGQLYLNVAHIGLGTVPAREASPGEKRLLGRFSYLAALARKFGMQQGFQGRIEGDDQAVEGRWLTIAIASGAYFGGGHGIAGARIDDGQLDIVAVRQRAWFHLLLSYLSTRLLGHPPQGDDTVVHLRSPQCHVQLRHAHTLTADGETLGRMANVSAITRRAVLEVACQDVIGASDSALSGEARDVASGLSS</sequence>
<dbReference type="PANTHER" id="PTHR30492:SF0">
    <property type="entry name" value="METHYLGLYOXAL SYNTHASE"/>
    <property type="match status" value="1"/>
</dbReference>
<dbReference type="InterPro" id="IPR004363">
    <property type="entry name" value="Methylgl_synth"/>
</dbReference>
<dbReference type="SMART" id="SM00046">
    <property type="entry name" value="DAGKc"/>
    <property type="match status" value="1"/>
</dbReference>
<evidence type="ECO:0000313" key="2">
    <source>
        <dbReference type="EMBL" id="MBW6390122.1"/>
    </source>
</evidence>
<name>A0ABS6ZKW8_9GAMM</name>
<dbReference type="Gene3D" id="2.60.200.40">
    <property type="match status" value="1"/>
</dbReference>
<organism evidence="2 3">
    <name type="scientific">Billgrantia antri</name>
    <dbReference type="NCBI Taxonomy" id="2846777"/>
    <lineage>
        <taxon>Bacteria</taxon>
        <taxon>Pseudomonadati</taxon>
        <taxon>Pseudomonadota</taxon>
        <taxon>Gammaproteobacteria</taxon>
        <taxon>Oceanospirillales</taxon>
        <taxon>Halomonadaceae</taxon>
        <taxon>Billgrantia</taxon>
    </lineage>
</organism>
<dbReference type="PROSITE" id="PS50146">
    <property type="entry name" value="DAGK"/>
    <property type="match status" value="1"/>
</dbReference>
<dbReference type="Proteomes" id="UP000769617">
    <property type="component" value="Unassembled WGS sequence"/>
</dbReference>